<keyword evidence="1" id="KW-0802">TPR repeat</keyword>
<keyword evidence="4" id="KW-1185">Reference proteome</keyword>
<dbReference type="SMART" id="SM00028">
    <property type="entry name" value="TPR"/>
    <property type="match status" value="1"/>
</dbReference>
<proteinExistence type="predicted"/>
<dbReference type="SUPFAM" id="SSF48452">
    <property type="entry name" value="TPR-like"/>
    <property type="match status" value="1"/>
</dbReference>
<gene>
    <name evidence="3" type="ORF">FHU31_004235</name>
</gene>
<accession>A0A7X5U2N3</accession>
<comment type="caution">
    <text evidence="3">The sequence shown here is derived from an EMBL/GenBank/DDBJ whole genome shotgun (WGS) entry which is preliminary data.</text>
</comment>
<dbReference type="InterPro" id="IPR011990">
    <property type="entry name" value="TPR-like_helical_dom_sf"/>
</dbReference>
<dbReference type="PROSITE" id="PS50005">
    <property type="entry name" value="TPR"/>
    <property type="match status" value="1"/>
</dbReference>
<dbReference type="EMBL" id="JAANOW010000002">
    <property type="protein sequence ID" value="NIH97245.1"/>
    <property type="molecule type" value="Genomic_DNA"/>
</dbReference>
<dbReference type="RefSeq" id="WP_167162086.1">
    <property type="nucleotide sequence ID" value="NZ_JAANOW010000002.1"/>
</dbReference>
<dbReference type="Pfam" id="PF18733">
    <property type="entry name" value="HEPN_LA2681"/>
    <property type="match status" value="1"/>
</dbReference>
<dbReference type="InterPro" id="IPR040826">
    <property type="entry name" value="HEPN_LA2681"/>
</dbReference>
<evidence type="ECO:0000313" key="3">
    <source>
        <dbReference type="EMBL" id="NIH97245.1"/>
    </source>
</evidence>
<dbReference type="AlphaFoldDB" id="A0A7X5U2N3"/>
<dbReference type="Gene3D" id="1.25.40.10">
    <property type="entry name" value="Tetratricopeptide repeat domain"/>
    <property type="match status" value="1"/>
</dbReference>
<feature type="domain" description="LA2681-like HEPN" evidence="2">
    <location>
        <begin position="319"/>
        <end position="516"/>
    </location>
</feature>
<reference evidence="3 4" key="1">
    <citation type="submission" date="2020-03" db="EMBL/GenBank/DDBJ databases">
        <title>Sequencing the genomes of 1000 actinobacteria strains.</title>
        <authorList>
            <person name="Klenk H.-P."/>
        </authorList>
    </citation>
    <scope>NUCLEOTIDE SEQUENCE [LARGE SCALE GENOMIC DNA]</scope>
    <source>
        <strain evidence="3 4">DSM 44556</strain>
    </source>
</reference>
<evidence type="ECO:0000313" key="4">
    <source>
        <dbReference type="Proteomes" id="UP000547444"/>
    </source>
</evidence>
<sequence length="538" mass="59287">MSDASLGELDGVTRFLDSKVDENPRAVISLLTQKVSETLGDPPLFSSRTEAAILMNAAGVVINAASRDADEEALRSAEDWMSRVVSSGILTGTQYESAALYNLANSQMEIADLRILREAAVPSDNPDASPTHARLETRFANHQRLRSARSNFRASALTTTDDLERSTRWCNLANTLDQSGRWIEAYDAYVRALRAAPHNGNAAGNAAVMVSRVIRAGWDYEGHLCSLYDKYLRQAKENRSVTVDVAGEAAAQKYDAMSLTGSDVPITSSPEEADPYRQWIMKNRLALAATLEGLGYSEFKDRWDTIGLNCATTGPEAMSPPPVFAMLNVLKSDFLVARKLAFEAIQIQSADDGHLQHRSDPGLYTDTLDGGLYGQASSQLTLAHRAAMDVLDKTAVAVNEHLQVGDNPKRIFFSRFWFEDKKRTQLRSSLANQARLASSVLAMAELALDMEPGGLYEHAQEMRNAGTHRFVKIYRGPADQANTPSIQVITLQAMQATCLEALTVARAAYIYLTEMLRIFEDTKAKSRNRMELVLPNVR</sequence>
<dbReference type="InterPro" id="IPR019734">
    <property type="entry name" value="TPR_rpt"/>
</dbReference>
<dbReference type="Proteomes" id="UP000547444">
    <property type="component" value="Unassembled WGS sequence"/>
</dbReference>
<protein>
    <submittedName>
        <fullName evidence="3">Tetratricopeptide (TPR) repeat protein</fullName>
    </submittedName>
</protein>
<feature type="repeat" description="TPR" evidence="1">
    <location>
        <begin position="166"/>
        <end position="199"/>
    </location>
</feature>
<evidence type="ECO:0000256" key="1">
    <source>
        <dbReference type="PROSITE-ProRule" id="PRU00339"/>
    </source>
</evidence>
<name>A0A7X5U2N3_9MYCO</name>
<evidence type="ECO:0000259" key="2">
    <source>
        <dbReference type="Pfam" id="PF18733"/>
    </source>
</evidence>
<organism evidence="3 4">
    <name type="scientific">Mycolicibacterium fluoranthenivorans</name>
    <dbReference type="NCBI Taxonomy" id="258505"/>
    <lineage>
        <taxon>Bacteria</taxon>
        <taxon>Bacillati</taxon>
        <taxon>Actinomycetota</taxon>
        <taxon>Actinomycetes</taxon>
        <taxon>Mycobacteriales</taxon>
        <taxon>Mycobacteriaceae</taxon>
        <taxon>Mycolicibacterium</taxon>
    </lineage>
</organism>